<dbReference type="EMBL" id="CP107006">
    <property type="protein sequence ID" value="UYQ95162.1"/>
    <property type="molecule type" value="Genomic_DNA"/>
</dbReference>
<name>A0ABY6J9Z3_9BACT</name>
<accession>A0ABY6J9Z3</accession>
<keyword evidence="2" id="KW-1185">Reference proteome</keyword>
<dbReference type="RefSeq" id="WP_264282941.1">
    <property type="nucleotide sequence ID" value="NZ_CP107006.1"/>
</dbReference>
<sequence length="284" mass="32435">MSYLLIGNISALICDECIEPLAHARIRIYLPVSPRPAHELQAGLFSTLRVVGEKEYTRKEERLLASTTMDERGNFSLSWEQVHLFTEPLEIDIELARVPGQRNPAGPARRYHLALQVPAWKRARDKYVAAFAYVVPSENWAEMRADFGAGVVTGAVRHYETYSAMPGLRVEAYNALTDRIVGWGNTNEHGRYKLFFNIASGGPAQAFPEIYFKVYSNDQLVWSEDKDMAFQPERQRMAPCSRMNLFVKPASEARKAPRYFGDWLNDLMHTTKTKMLYKDLHVTA</sequence>
<organism evidence="1 2">
    <name type="scientific">Chitinophaga horti</name>
    <dbReference type="NCBI Taxonomy" id="2920382"/>
    <lineage>
        <taxon>Bacteria</taxon>
        <taxon>Pseudomonadati</taxon>
        <taxon>Bacteroidota</taxon>
        <taxon>Chitinophagia</taxon>
        <taxon>Chitinophagales</taxon>
        <taxon>Chitinophagaceae</taxon>
        <taxon>Chitinophaga</taxon>
    </lineage>
</organism>
<protein>
    <submittedName>
        <fullName evidence="1">Uncharacterized protein</fullName>
    </submittedName>
</protein>
<gene>
    <name evidence="1" type="ORF">MKQ68_08635</name>
</gene>
<evidence type="ECO:0000313" key="2">
    <source>
        <dbReference type="Proteomes" id="UP001162741"/>
    </source>
</evidence>
<evidence type="ECO:0000313" key="1">
    <source>
        <dbReference type="EMBL" id="UYQ95162.1"/>
    </source>
</evidence>
<dbReference type="Proteomes" id="UP001162741">
    <property type="component" value="Chromosome"/>
</dbReference>
<proteinExistence type="predicted"/>
<reference evidence="1" key="1">
    <citation type="submission" date="2022-10" db="EMBL/GenBank/DDBJ databases">
        <title>Chitinophaga sp. nov., isolated from soil.</title>
        <authorList>
            <person name="Jeon C.O."/>
        </authorList>
    </citation>
    <scope>NUCLEOTIDE SEQUENCE</scope>
    <source>
        <strain evidence="1">R8</strain>
    </source>
</reference>